<reference evidence="3" key="1">
    <citation type="journal article" date="2019" name="Int. J. Syst. Evol. Microbiol.">
        <title>The Global Catalogue of Microorganisms (GCM) 10K type strain sequencing project: providing services to taxonomists for standard genome sequencing and annotation.</title>
        <authorList>
            <consortium name="The Broad Institute Genomics Platform"/>
            <consortium name="The Broad Institute Genome Sequencing Center for Infectious Disease"/>
            <person name="Wu L."/>
            <person name="Ma J."/>
        </authorList>
    </citation>
    <scope>NUCLEOTIDE SEQUENCE [LARGE SCALE GENOMIC DNA]</scope>
    <source>
        <strain evidence="3">JCM 18304</strain>
    </source>
</reference>
<comment type="caution">
    <text evidence="2">The sequence shown here is derived from an EMBL/GenBank/DDBJ whole genome shotgun (WGS) entry which is preliminary data.</text>
</comment>
<gene>
    <name evidence="2" type="ORF">GCM10023322_01590</name>
</gene>
<name>A0ABP9RH31_9ACTN</name>
<dbReference type="EMBL" id="BAABJQ010000001">
    <property type="protein sequence ID" value="GAA5177265.1"/>
    <property type="molecule type" value="Genomic_DNA"/>
</dbReference>
<proteinExistence type="predicted"/>
<dbReference type="RefSeq" id="WP_345625084.1">
    <property type="nucleotide sequence ID" value="NZ_BAABJQ010000001.1"/>
</dbReference>
<feature type="chain" id="PRO_5045314715" description="Secreted protein" evidence="1">
    <location>
        <begin position="35"/>
        <end position="143"/>
    </location>
</feature>
<sequence length="143" mass="15443">MRRSRQSAMALVKRTTTWLAVTVAAVAAATVVTAGPSFAVSPTSATATASVGYAYFNADTQVLSIHDSHADGYGIAVINYRYDLANIGPYYGWNREGSGTTTYYYLHMPPLGEIKFYVCPEQNGVVIEYECGSRAFGYAGTEI</sequence>
<feature type="signal peptide" evidence="1">
    <location>
        <begin position="1"/>
        <end position="34"/>
    </location>
</feature>
<organism evidence="2 3">
    <name type="scientific">Rugosimonospora acidiphila</name>
    <dbReference type="NCBI Taxonomy" id="556531"/>
    <lineage>
        <taxon>Bacteria</taxon>
        <taxon>Bacillati</taxon>
        <taxon>Actinomycetota</taxon>
        <taxon>Actinomycetes</taxon>
        <taxon>Micromonosporales</taxon>
        <taxon>Micromonosporaceae</taxon>
        <taxon>Rugosimonospora</taxon>
    </lineage>
</organism>
<evidence type="ECO:0000313" key="3">
    <source>
        <dbReference type="Proteomes" id="UP001501570"/>
    </source>
</evidence>
<accession>A0ABP9RH31</accession>
<evidence type="ECO:0000256" key="1">
    <source>
        <dbReference type="SAM" id="SignalP"/>
    </source>
</evidence>
<evidence type="ECO:0000313" key="2">
    <source>
        <dbReference type="EMBL" id="GAA5177265.1"/>
    </source>
</evidence>
<keyword evidence="1" id="KW-0732">Signal</keyword>
<keyword evidence="3" id="KW-1185">Reference proteome</keyword>
<dbReference type="Proteomes" id="UP001501570">
    <property type="component" value="Unassembled WGS sequence"/>
</dbReference>
<evidence type="ECO:0008006" key="4">
    <source>
        <dbReference type="Google" id="ProtNLM"/>
    </source>
</evidence>
<protein>
    <recommendedName>
        <fullName evidence="4">Secreted protein</fullName>
    </recommendedName>
</protein>